<dbReference type="RefSeq" id="YP_010139293.1">
    <property type="nucleotide sequence ID" value="NC_056910.1"/>
</dbReference>
<dbReference type="EMBL" id="MW175522">
    <property type="protein sequence ID" value="QQK54959.1"/>
    <property type="molecule type" value="Genomic_DNA"/>
</dbReference>
<gene>
    <name evidence="4" type="primary">dnaK</name>
</gene>
<dbReference type="FunFam" id="3.90.640.10:FF:000003">
    <property type="entry name" value="Molecular chaperone DnaK"/>
    <property type="match status" value="1"/>
</dbReference>
<dbReference type="GO" id="GO:0140662">
    <property type="term" value="F:ATP-dependent protein folding chaperone"/>
    <property type="evidence" value="ECO:0007669"/>
    <property type="project" value="InterPro"/>
</dbReference>
<dbReference type="PRINTS" id="PR00301">
    <property type="entry name" value="HEATSHOCK70"/>
</dbReference>
<dbReference type="RefSeq" id="YP_010139416.1">
    <property type="nucleotide sequence ID" value="NC_056910.1"/>
</dbReference>
<dbReference type="Gene3D" id="2.60.34.10">
    <property type="entry name" value="Substrate Binding Domain Of DNAk, Chain A, domain 1"/>
    <property type="match status" value="1"/>
</dbReference>
<dbReference type="EMBL" id="MW175522">
    <property type="protein sequence ID" value="QQK55082.1"/>
    <property type="molecule type" value="Genomic_DNA"/>
</dbReference>
<dbReference type="InterPro" id="IPR029047">
    <property type="entry name" value="HSP70_peptide-bd_sf"/>
</dbReference>
<dbReference type="Pfam" id="PF00012">
    <property type="entry name" value="HSP70"/>
    <property type="match status" value="1"/>
</dbReference>
<protein>
    <submittedName>
        <fullName evidence="4">Hsp70-type chaperone</fullName>
    </submittedName>
</protein>
<reference evidence="4" key="1">
    <citation type="submission" date="2020-10" db="EMBL/GenBank/DDBJ databases">
        <title>Complete chloroplast genome of the Synurophyceae Poterioochromonas malhamensis (Pringsheim) R.A.Andersen 2017 from Van Lake in Eastern Anatolia.</title>
        <authorList>
            <person name="Gastineau R."/>
            <person name="Yilmaz E."/>
            <person name="Solak C.N."/>
            <person name="Lemieux C."/>
            <person name="Turmel M."/>
            <person name="Witkowski A."/>
        </authorList>
    </citation>
    <scope>NUCLEOTIDE SEQUENCE</scope>
    <source>
        <strain evidence="4">SZCZR2049</strain>
    </source>
</reference>
<dbReference type="GeneID" id="67132991"/>
<dbReference type="InterPro" id="IPR013126">
    <property type="entry name" value="Hsp_70_fam"/>
</dbReference>
<keyword evidence="4" id="KW-0934">Plastid</keyword>
<evidence type="ECO:0000256" key="2">
    <source>
        <dbReference type="ARBA" id="ARBA00022840"/>
    </source>
</evidence>
<comment type="similarity">
    <text evidence="3">Belongs to the heat shock protein 70 family.</text>
</comment>
<dbReference type="SUPFAM" id="SSF53067">
    <property type="entry name" value="Actin-like ATPase domain"/>
    <property type="match status" value="2"/>
</dbReference>
<organism evidence="4">
    <name type="scientific">Poterioochromonas malhamensis</name>
    <dbReference type="NCBI Taxonomy" id="88167"/>
    <lineage>
        <taxon>Eukaryota</taxon>
        <taxon>Sar</taxon>
        <taxon>Stramenopiles</taxon>
        <taxon>Ochrophyta</taxon>
        <taxon>Synurophyceae</taxon>
        <taxon>Ochromonadales</taxon>
        <taxon>Ochromonadaceae</taxon>
        <taxon>Poterioochromonas</taxon>
    </lineage>
</organism>
<dbReference type="PROSITE" id="PS00297">
    <property type="entry name" value="HSP70_1"/>
    <property type="match status" value="1"/>
</dbReference>
<evidence type="ECO:0000313" key="4">
    <source>
        <dbReference type="EMBL" id="QQK55082.1"/>
    </source>
</evidence>
<dbReference type="Gene3D" id="3.90.640.10">
    <property type="entry name" value="Actin, Chain A, domain 4"/>
    <property type="match status" value="1"/>
</dbReference>
<dbReference type="Gene3D" id="3.30.420.40">
    <property type="match status" value="2"/>
</dbReference>
<dbReference type="FunFam" id="3.30.420.40:FF:000004">
    <property type="entry name" value="Molecular chaperone DnaK"/>
    <property type="match status" value="1"/>
</dbReference>
<geneLocation type="plastid" evidence="4"/>
<evidence type="ECO:0000256" key="3">
    <source>
        <dbReference type="RuleBase" id="RU003322"/>
    </source>
</evidence>
<dbReference type="GeneID" id="67133017"/>
<dbReference type="PROSITE" id="PS00329">
    <property type="entry name" value="HSP70_2"/>
    <property type="match status" value="1"/>
</dbReference>
<accession>A0A7T7BWE7</accession>
<dbReference type="AlphaFoldDB" id="A0A7T7BWE7"/>
<dbReference type="GO" id="GO:0005524">
    <property type="term" value="F:ATP binding"/>
    <property type="evidence" value="ECO:0007669"/>
    <property type="project" value="UniProtKB-KW"/>
</dbReference>
<dbReference type="NCBIfam" id="NF001413">
    <property type="entry name" value="PRK00290.1"/>
    <property type="match status" value="1"/>
</dbReference>
<dbReference type="PANTHER" id="PTHR19375">
    <property type="entry name" value="HEAT SHOCK PROTEIN 70KDA"/>
    <property type="match status" value="1"/>
</dbReference>
<sequence length="601" mass="66190">MQNNKKEKIVGIDLGTTNSVVAILEGANPIILPNFEGYRTTPSIVGYALEGGRLLVGQIAKRQNVVNPLNTFSSIKRFIGCKYDDILNETTRVSYKVIKASDGNVKVYCPVLEKEFSPEEISATILKKLVSDASSYLNIPITKAIITVPAYFNDSQRLATQDAGRIAGLEVLRILNEPTAAALAYGLEKRDDEIIFIFDLGGGTFDVSVLEVGDTVFEVLATSGDTHLGGDDFDQAITNFILKKFSNEYGIDLKKEKQPLQRIIEASETAKIALSTAESTTINIPYIFLVNNEPKSINFDFSKSTFENLTKELVLRCKDPVLQALKDSKIPVKEIDEVILVGGSTRIPAVRHLVKSLVKENLNQSVNPDEVVALGAAVQAGVVSGEIKDLILLDVTPLSLGVETLGGIMTKVIPRNSSIPVRRTEIFSTGADFQDVVEIHVLQGERDFVKYNKSLGIFKLSGIPKARKGVPQINVTFDIDTDGLLSVSACEESSGMEQSIKIEGASILSREEVSKLIKESQETSVTDNGFIRLFEMLEALKELKTELNNELILKKLLKFYLKKIIENNTRTPGISNVLISNVYSDYSTLLRFLLKYNLVKK</sequence>
<name>A0A7T7BWE7_9STRA</name>
<dbReference type="SUPFAM" id="SSF100920">
    <property type="entry name" value="Heat shock protein 70kD (HSP70), peptide-binding domain"/>
    <property type="match status" value="1"/>
</dbReference>
<dbReference type="InterPro" id="IPR043129">
    <property type="entry name" value="ATPase_NBD"/>
</dbReference>
<evidence type="ECO:0000256" key="1">
    <source>
        <dbReference type="ARBA" id="ARBA00022741"/>
    </source>
</evidence>
<dbReference type="CDD" id="cd10234">
    <property type="entry name" value="ASKHA_NBD_HSP70_DnaK-like"/>
    <property type="match status" value="1"/>
</dbReference>
<keyword evidence="1 3" id="KW-0547">Nucleotide-binding</keyword>
<keyword evidence="2 3" id="KW-0067">ATP-binding</keyword>
<proteinExistence type="inferred from homology"/>
<dbReference type="InterPro" id="IPR018181">
    <property type="entry name" value="Heat_shock_70_CS"/>
</dbReference>